<accession>A0ABW5XG74</accession>
<dbReference type="InterPro" id="IPR006094">
    <property type="entry name" value="Oxid_FAD_bind_N"/>
</dbReference>
<feature type="active site" evidence="17">
    <location>
        <position position="182"/>
    </location>
</feature>
<dbReference type="InterPro" id="IPR016166">
    <property type="entry name" value="FAD-bd_PCMH"/>
</dbReference>
<evidence type="ECO:0000256" key="2">
    <source>
        <dbReference type="ARBA" id="ARBA00003921"/>
    </source>
</evidence>
<dbReference type="GO" id="GO:0008762">
    <property type="term" value="F:UDP-N-acetylmuramate dehydrogenase activity"/>
    <property type="evidence" value="ECO:0007669"/>
    <property type="project" value="UniProtKB-EC"/>
</dbReference>
<evidence type="ECO:0000256" key="17">
    <source>
        <dbReference type="HAMAP-Rule" id="MF_00037"/>
    </source>
</evidence>
<evidence type="ECO:0000256" key="1">
    <source>
        <dbReference type="ARBA" id="ARBA00001974"/>
    </source>
</evidence>
<keyword evidence="6 17" id="KW-0963">Cytoplasm</keyword>
<dbReference type="EC" id="1.3.1.98" evidence="17"/>
<dbReference type="Gene3D" id="3.30.43.10">
    <property type="entry name" value="Uridine Diphospho-n-acetylenolpyruvylglucosamine Reductase, domain 2"/>
    <property type="match status" value="1"/>
</dbReference>
<evidence type="ECO:0000256" key="14">
    <source>
        <dbReference type="ARBA" id="ARBA00023306"/>
    </source>
</evidence>
<dbReference type="RefSeq" id="WP_377467282.1">
    <property type="nucleotide sequence ID" value="NZ_JBHUOP010000005.1"/>
</dbReference>
<comment type="subcellular location">
    <subcellularLocation>
        <location evidence="3 17">Cytoplasm</location>
    </subcellularLocation>
</comment>
<keyword evidence="13 17" id="KW-0560">Oxidoreductase</keyword>
<feature type="domain" description="FAD-binding PCMH-type" evidence="18">
    <location>
        <begin position="33"/>
        <end position="218"/>
    </location>
</feature>
<comment type="cofactor">
    <cofactor evidence="1 17">
        <name>FAD</name>
        <dbReference type="ChEBI" id="CHEBI:57692"/>
    </cofactor>
</comment>
<keyword evidence="8 17" id="KW-0285">Flavoprotein</keyword>
<evidence type="ECO:0000256" key="10">
    <source>
        <dbReference type="ARBA" id="ARBA00022857"/>
    </source>
</evidence>
<keyword evidence="20" id="KW-1185">Reference proteome</keyword>
<evidence type="ECO:0000256" key="6">
    <source>
        <dbReference type="ARBA" id="ARBA00022490"/>
    </source>
</evidence>
<dbReference type="InterPro" id="IPR011601">
    <property type="entry name" value="MurB_C"/>
</dbReference>
<evidence type="ECO:0000256" key="4">
    <source>
        <dbReference type="ARBA" id="ARBA00004752"/>
    </source>
</evidence>
<dbReference type="InterPro" id="IPR036318">
    <property type="entry name" value="FAD-bd_PCMH-like_sf"/>
</dbReference>
<dbReference type="PROSITE" id="PS51387">
    <property type="entry name" value="FAD_PCMH"/>
    <property type="match status" value="1"/>
</dbReference>
<keyword evidence="15 17" id="KW-0961">Cell wall biogenesis/degradation</keyword>
<evidence type="ECO:0000259" key="18">
    <source>
        <dbReference type="PROSITE" id="PS51387"/>
    </source>
</evidence>
<evidence type="ECO:0000256" key="11">
    <source>
        <dbReference type="ARBA" id="ARBA00022960"/>
    </source>
</evidence>
<dbReference type="HAMAP" id="MF_00037">
    <property type="entry name" value="MurB"/>
    <property type="match status" value="1"/>
</dbReference>
<evidence type="ECO:0000256" key="12">
    <source>
        <dbReference type="ARBA" id="ARBA00022984"/>
    </source>
</evidence>
<gene>
    <name evidence="17" type="primary">murB</name>
    <name evidence="19" type="ORF">ACFSYH_12285</name>
</gene>
<comment type="caution">
    <text evidence="19">The sequence shown here is derived from an EMBL/GenBank/DDBJ whole genome shotgun (WGS) entry which is preliminary data.</text>
</comment>
<name>A0ABW5XG74_9MICO</name>
<evidence type="ECO:0000313" key="20">
    <source>
        <dbReference type="Proteomes" id="UP001597391"/>
    </source>
</evidence>
<evidence type="ECO:0000256" key="8">
    <source>
        <dbReference type="ARBA" id="ARBA00022630"/>
    </source>
</evidence>
<comment type="pathway">
    <text evidence="4 17">Cell wall biogenesis; peptidoglycan biosynthesis.</text>
</comment>
<dbReference type="Pfam" id="PF01565">
    <property type="entry name" value="FAD_binding_4"/>
    <property type="match status" value="1"/>
</dbReference>
<dbReference type="InterPro" id="IPR016169">
    <property type="entry name" value="FAD-bd_PCMH_sub2"/>
</dbReference>
<keyword evidence="14 17" id="KW-0131">Cell cycle</keyword>
<evidence type="ECO:0000256" key="5">
    <source>
        <dbReference type="ARBA" id="ARBA00010485"/>
    </source>
</evidence>
<keyword evidence="7 17" id="KW-0132">Cell division</keyword>
<dbReference type="Gene3D" id="3.30.465.10">
    <property type="match status" value="1"/>
</dbReference>
<sequence>MTSTSPDTQLTQSLDNAQVRTDVSLKDLTTLRIGGRIAQYVETQTEADLIAAVTYADEHALPLLVIGGGSNIIASDTPFEGLVVRDARSGVVVDQVDSCGGGSVTVPAGHNWDSFVVEAIAQGWVGIESLIGIPGTVGAAPVQNIGAYGNEVSSVISSVRVWDRGEQRKRTFALFELEFAYRDSRIKRTMMTGDENGRVWGPTPRYVVLEVSFQFRLGTRSAPVQYGELARLLGVQVGERANTRDIAEAVLKLRGGKGMLEDSFGRPQVAGTAGARGALPQGLVVNDDAELAACGDGGVSAPAATATTLISDDSALTNPQYDRWSAGSFFMNPIVDAAAADALPEGAPRYPVASNKPAVTTGPSVNAVDESKVKTSAAWLIQNAGFDRGFGVHGDDSAATLSSVHTLALTNRGNATSDDIVELARTVREGVRGKFGITLEPEPVTVGLTI</sequence>
<organism evidence="19 20">
    <name type="scientific">Populibacterium corticicola</name>
    <dbReference type="NCBI Taxonomy" id="1812826"/>
    <lineage>
        <taxon>Bacteria</taxon>
        <taxon>Bacillati</taxon>
        <taxon>Actinomycetota</taxon>
        <taxon>Actinomycetes</taxon>
        <taxon>Micrococcales</taxon>
        <taxon>Jonesiaceae</taxon>
        <taxon>Populibacterium</taxon>
    </lineage>
</organism>
<dbReference type="NCBIfam" id="NF010478">
    <property type="entry name" value="PRK13903.1"/>
    <property type="match status" value="1"/>
</dbReference>
<evidence type="ECO:0000256" key="15">
    <source>
        <dbReference type="ARBA" id="ARBA00023316"/>
    </source>
</evidence>
<dbReference type="PANTHER" id="PTHR21071:SF4">
    <property type="entry name" value="UDP-N-ACETYLENOLPYRUVOYLGLUCOSAMINE REDUCTASE"/>
    <property type="match status" value="1"/>
</dbReference>
<dbReference type="EMBL" id="JBHUOP010000005">
    <property type="protein sequence ID" value="MFD2841336.1"/>
    <property type="molecule type" value="Genomic_DNA"/>
</dbReference>
<dbReference type="Pfam" id="PF02873">
    <property type="entry name" value="MurB_C"/>
    <property type="match status" value="1"/>
</dbReference>
<evidence type="ECO:0000256" key="3">
    <source>
        <dbReference type="ARBA" id="ARBA00004496"/>
    </source>
</evidence>
<keyword evidence="12 17" id="KW-0573">Peptidoglycan synthesis</keyword>
<dbReference type="InterPro" id="IPR016167">
    <property type="entry name" value="FAD-bd_PCMH_sub1"/>
</dbReference>
<dbReference type="InterPro" id="IPR036635">
    <property type="entry name" value="MurB_C_sf"/>
</dbReference>
<dbReference type="InterPro" id="IPR003170">
    <property type="entry name" value="MurB"/>
</dbReference>
<feature type="active site" evidence="17">
    <location>
        <position position="442"/>
    </location>
</feature>
<evidence type="ECO:0000256" key="16">
    <source>
        <dbReference type="ARBA" id="ARBA00048914"/>
    </source>
</evidence>
<dbReference type="Gene3D" id="3.90.78.10">
    <property type="entry name" value="UDP-N-acetylenolpyruvoylglucosamine reductase, C-terminal domain"/>
    <property type="match status" value="1"/>
</dbReference>
<evidence type="ECO:0000313" key="19">
    <source>
        <dbReference type="EMBL" id="MFD2841336.1"/>
    </source>
</evidence>
<keyword evidence="11 17" id="KW-0133">Cell shape</keyword>
<keyword evidence="9 17" id="KW-0274">FAD</keyword>
<evidence type="ECO:0000256" key="13">
    <source>
        <dbReference type="ARBA" id="ARBA00023002"/>
    </source>
</evidence>
<proteinExistence type="inferred from homology"/>
<comment type="catalytic activity">
    <reaction evidence="16 17">
        <text>UDP-N-acetyl-alpha-D-muramate + NADP(+) = UDP-N-acetyl-3-O-(1-carboxyvinyl)-alpha-D-glucosamine + NADPH + H(+)</text>
        <dbReference type="Rhea" id="RHEA:12248"/>
        <dbReference type="ChEBI" id="CHEBI:15378"/>
        <dbReference type="ChEBI" id="CHEBI:57783"/>
        <dbReference type="ChEBI" id="CHEBI:58349"/>
        <dbReference type="ChEBI" id="CHEBI:68483"/>
        <dbReference type="ChEBI" id="CHEBI:70757"/>
        <dbReference type="EC" id="1.3.1.98"/>
    </reaction>
</comment>
<feature type="active site" description="Proton donor" evidence="17">
    <location>
        <position position="328"/>
    </location>
</feature>
<dbReference type="Proteomes" id="UP001597391">
    <property type="component" value="Unassembled WGS sequence"/>
</dbReference>
<keyword evidence="10 17" id="KW-0521">NADP</keyword>
<evidence type="ECO:0000256" key="9">
    <source>
        <dbReference type="ARBA" id="ARBA00022827"/>
    </source>
</evidence>
<evidence type="ECO:0000256" key="7">
    <source>
        <dbReference type="ARBA" id="ARBA00022618"/>
    </source>
</evidence>
<dbReference type="SUPFAM" id="SSF56176">
    <property type="entry name" value="FAD-binding/transporter-associated domain-like"/>
    <property type="match status" value="1"/>
</dbReference>
<reference evidence="20" key="1">
    <citation type="journal article" date="2019" name="Int. J. Syst. Evol. Microbiol.">
        <title>The Global Catalogue of Microorganisms (GCM) 10K type strain sequencing project: providing services to taxonomists for standard genome sequencing and annotation.</title>
        <authorList>
            <consortium name="The Broad Institute Genomics Platform"/>
            <consortium name="The Broad Institute Genome Sequencing Center for Infectious Disease"/>
            <person name="Wu L."/>
            <person name="Ma J."/>
        </authorList>
    </citation>
    <scope>NUCLEOTIDE SEQUENCE [LARGE SCALE GENOMIC DNA]</scope>
    <source>
        <strain evidence="20">KCTC 33576</strain>
    </source>
</reference>
<comment type="function">
    <text evidence="2 17">Cell wall formation.</text>
</comment>
<comment type="similarity">
    <text evidence="5 17">Belongs to the MurB family.</text>
</comment>
<protein>
    <recommendedName>
        <fullName evidence="17">UDP-N-acetylenolpyruvoylglucosamine reductase</fullName>
        <ecNumber evidence="17">1.3.1.98</ecNumber>
    </recommendedName>
    <alternativeName>
        <fullName evidence="17">UDP-N-acetylmuramate dehydrogenase</fullName>
    </alternativeName>
</protein>
<dbReference type="PANTHER" id="PTHR21071">
    <property type="entry name" value="UDP-N-ACETYLENOLPYRUVOYLGLUCOSAMINE REDUCTASE"/>
    <property type="match status" value="1"/>
</dbReference>
<dbReference type="SUPFAM" id="SSF56194">
    <property type="entry name" value="Uridine diphospho-N-Acetylenolpyruvylglucosamine reductase, MurB, C-terminal domain"/>
    <property type="match status" value="1"/>
</dbReference>